<dbReference type="PROSITE" id="PS51123">
    <property type="entry name" value="OMPA_2"/>
    <property type="match status" value="1"/>
</dbReference>
<comment type="subcellular location">
    <subcellularLocation>
        <location evidence="1">Cell outer membrane</location>
    </subcellularLocation>
</comment>
<reference evidence="6 7" key="1">
    <citation type="submission" date="2024-03" db="EMBL/GenBank/DDBJ databases">
        <title>Novel species of the genus Variovorax.</title>
        <authorList>
            <person name="Liu Q."/>
            <person name="Xin Y.-H."/>
        </authorList>
    </citation>
    <scope>NUCLEOTIDE SEQUENCE [LARGE SCALE GENOMIC DNA]</scope>
    <source>
        <strain evidence="6 7">KACC 18900</strain>
    </source>
</reference>
<dbReference type="PRINTS" id="PR01021">
    <property type="entry name" value="OMPADOMAIN"/>
</dbReference>
<sequence>MLLPQADGTSSAVVVESKGGKKVLDKPYERAEAALGASGPPVVDQADPAKIRKANGALFDMAPPRAERYTLYFEAGGTELAPESQKDLQDLLVAAVARSGGDIVVTGHTDTTGAAAQNDTLSLQRASQVRDMLTQRGFPSNRVEAVGRGSRDLAVQTGPDVDEPRNRRVTVVVR</sequence>
<feature type="domain" description="OmpA-like" evidence="5">
    <location>
        <begin position="60"/>
        <end position="174"/>
    </location>
</feature>
<evidence type="ECO:0000259" key="5">
    <source>
        <dbReference type="PROSITE" id="PS51123"/>
    </source>
</evidence>
<keyword evidence="2 4" id="KW-0472">Membrane</keyword>
<proteinExistence type="predicted"/>
<name>A0ABU8WI51_9BURK</name>
<evidence type="ECO:0000256" key="4">
    <source>
        <dbReference type="PROSITE-ProRule" id="PRU00473"/>
    </source>
</evidence>
<gene>
    <name evidence="6" type="ORF">WKW82_11080</name>
</gene>
<dbReference type="SUPFAM" id="SSF103088">
    <property type="entry name" value="OmpA-like"/>
    <property type="match status" value="1"/>
</dbReference>
<evidence type="ECO:0000313" key="7">
    <source>
        <dbReference type="Proteomes" id="UP001385892"/>
    </source>
</evidence>
<evidence type="ECO:0000256" key="2">
    <source>
        <dbReference type="ARBA" id="ARBA00023136"/>
    </source>
</evidence>
<accession>A0ABU8WI51</accession>
<dbReference type="PANTHER" id="PTHR30329">
    <property type="entry name" value="STATOR ELEMENT OF FLAGELLAR MOTOR COMPLEX"/>
    <property type="match status" value="1"/>
</dbReference>
<dbReference type="RefSeq" id="WP_340342341.1">
    <property type="nucleotide sequence ID" value="NZ_JBBKZT010000004.1"/>
</dbReference>
<dbReference type="InterPro" id="IPR006664">
    <property type="entry name" value="OMP_bac"/>
</dbReference>
<evidence type="ECO:0000256" key="3">
    <source>
        <dbReference type="ARBA" id="ARBA00023237"/>
    </source>
</evidence>
<dbReference type="Gene3D" id="3.30.1330.60">
    <property type="entry name" value="OmpA-like domain"/>
    <property type="match status" value="1"/>
</dbReference>
<protein>
    <submittedName>
        <fullName evidence="6">OmpA family protein</fullName>
    </submittedName>
</protein>
<dbReference type="InterPro" id="IPR036737">
    <property type="entry name" value="OmpA-like_sf"/>
</dbReference>
<comment type="caution">
    <text evidence="6">The sequence shown here is derived from an EMBL/GenBank/DDBJ whole genome shotgun (WGS) entry which is preliminary data.</text>
</comment>
<keyword evidence="3" id="KW-0998">Cell outer membrane</keyword>
<organism evidence="6 7">
    <name type="scientific">Variovorax rhizosphaerae</name>
    <dbReference type="NCBI Taxonomy" id="1836200"/>
    <lineage>
        <taxon>Bacteria</taxon>
        <taxon>Pseudomonadati</taxon>
        <taxon>Pseudomonadota</taxon>
        <taxon>Betaproteobacteria</taxon>
        <taxon>Burkholderiales</taxon>
        <taxon>Comamonadaceae</taxon>
        <taxon>Variovorax</taxon>
    </lineage>
</organism>
<dbReference type="EMBL" id="JBBKZT010000004">
    <property type="protein sequence ID" value="MEJ8847197.1"/>
    <property type="molecule type" value="Genomic_DNA"/>
</dbReference>
<dbReference type="CDD" id="cd07185">
    <property type="entry name" value="OmpA_C-like"/>
    <property type="match status" value="1"/>
</dbReference>
<evidence type="ECO:0000256" key="1">
    <source>
        <dbReference type="ARBA" id="ARBA00004442"/>
    </source>
</evidence>
<dbReference type="Pfam" id="PF00691">
    <property type="entry name" value="OmpA"/>
    <property type="match status" value="1"/>
</dbReference>
<dbReference type="InterPro" id="IPR050330">
    <property type="entry name" value="Bact_OuterMem_StrucFunc"/>
</dbReference>
<keyword evidence="7" id="KW-1185">Reference proteome</keyword>
<dbReference type="InterPro" id="IPR006665">
    <property type="entry name" value="OmpA-like"/>
</dbReference>
<dbReference type="Proteomes" id="UP001385892">
    <property type="component" value="Unassembled WGS sequence"/>
</dbReference>
<dbReference type="PANTHER" id="PTHR30329:SF21">
    <property type="entry name" value="LIPOPROTEIN YIAD-RELATED"/>
    <property type="match status" value="1"/>
</dbReference>
<evidence type="ECO:0000313" key="6">
    <source>
        <dbReference type="EMBL" id="MEJ8847197.1"/>
    </source>
</evidence>